<dbReference type="Pfam" id="PF24520">
    <property type="entry name" value="ARM_KNTC1_1st"/>
    <property type="match status" value="1"/>
</dbReference>
<evidence type="ECO:0000313" key="6">
    <source>
        <dbReference type="Proteomes" id="UP000193920"/>
    </source>
</evidence>
<dbReference type="Pfam" id="PF10493">
    <property type="entry name" value="Rod_C"/>
    <property type="match status" value="1"/>
</dbReference>
<dbReference type="EMBL" id="MCOG01000074">
    <property type="protein sequence ID" value="ORY56257.1"/>
    <property type="molecule type" value="Genomic_DNA"/>
</dbReference>
<dbReference type="GO" id="GO:0007094">
    <property type="term" value="P:mitotic spindle assembly checkpoint signaling"/>
    <property type="evidence" value="ECO:0007669"/>
    <property type="project" value="TreeGrafter"/>
</dbReference>
<dbReference type="Proteomes" id="UP000193920">
    <property type="component" value="Unassembled WGS sequence"/>
</dbReference>
<evidence type="ECO:0000259" key="1">
    <source>
        <dbReference type="Pfam" id="PF10493"/>
    </source>
</evidence>
<sequence length="2183" mass="257528">MKDAIGDILNDVEILKIKVDEEGKYLFALDEFKRLLVFSLEWLILLYEFSNTDIIDFCILPHDISNETREIIVLAEHKMKKIKRYLEIIQIPDYHVLHRIEINKKSWLIKNQNSSRKMKDEKSKETIEDDNDYDLFNNEFLLKDLYFIEENSSLENTVNIRLISEIIPTNQFQYMINNKKFDEALEFAEKNNLNKQLVLKPKLTDQLERINSSPDESYDIQQIIEDLSRMDDFNFVLHKELILKVQQAIKRLGTYVLVKKESNLTKGILFNSKEWQTFKDSDIIDDIKQIFYYGKISLGIIIWRRHLIESKKDLIYNICDILDNIPIEVPVEEYIKWLKYEVLTILSPDERSYIYIWIEQRARLVENYEKSPHNALKLMKLIDNNKTMYDSFETVFSSKYKKFIAPTPMHHVDNIILLAHTSSYSIFKNKATIEFMEENKLKHQLQDLVYLWDVHNYKISLEKYDQSEPEGIAFDMLDKVVASELLDKTIKEHFIPYVNKNNINKDKLLSDYCFELMDQTTVSMEERILTILKNITDNEFKVKSLLEFLRRISVPWSDEMLIVPNKRLNELKGQYRLIQFKLMLLNYEIKSYNISKISMAKGLIKYILSFTNKPNAIDDALQVTNTYHHLNSYDAYIIRIINLCREQKLSEVLYLIRNGYENEESQRNRNNKDHTKFNIDHFIEKKLKNHPEKIEELENVLYEIFYGEEDHYTLEDGIMIGKNIIRWLVENMEEVLSSVTDQGYIIVNQEYQLSEVANNNSLVDQEELEEAVTKYRWIVQSIDAILNLLFELEEEIELKSQDSRSSRTNLPYTISNEWNEDNKFKMKKLKQYIENINILFNEFGVMISLKSYKDKEFRKNLLIKFTRLILSQNIFFPDCSNIIESGSTTTINSNNSITNINTTNDFKKKEEKTIKSSHSSSSIHSMSSLYKTMDSSSHTSMTVDKEFSSCSDSQEYINEKSLRNRKRTSNNSLEINDLFNDNHSNLYRFSEILCIPRSEFKGILAMEATTYGDYETAILQGKELFKKNKNKETANILKSLINQLISNTLNNSILLKKIKKNDRFTTQIQCISQKALTICNETEIDEYLNVYKNCELMNFIFSQCDSGDYTTLIRNNKENESSCSYLNQCSSSNSYSTMHEEEESCSSSSNSINNYYGSIFKFVQTSVKKQKQYHTEDERCLTEKYGNSIFAEQYQEHFLILNTEKALIMCMNFILSNKISFDQEFSKKNKKADYDPRKSGHDLIIYLLSNKCVMTSLYVANLLFEYIYRRGTLFGENYIDQVDINSYSRLIKISLENTLYSRQIDEHLLLGYLLCLPMNKAANIFKAAIKSLDNDYYRTIKFASIGALVGRVWNQRNFQVGCLEAGKNAKWFYQFKCLEIPFSQTLFKNSENNDYQRSLVSCFLLKSNLDIFTVLEFARNYHIEDDFVILEYIKLMLIEKNNEVTNDYQSKIIGVIDEIANKEKLLAMLTDICLPQVSPYDYEKLQFIYEQMDRLIGNEETIKKHLMVLEILSSYTRTLPPNKEEFQIYLEININNNRLEELINQYPLCKTRLSFFSLIKSPWNILSPELTDEENLPKLLPLRIPLDIPIDEFFIRIVDVVIKKMIDEMNEHSHDKNYVSKYKFSDIKLYLLKCTPSHTIIEKSIYAASKFPTGKERIEGYQLALYIVEKYLEILNQEPEKNEKSIEECNIAKANINYWLAITKTEYQMISVGYHDFVNYCNNPTELIIKLYEQKSIDVLMGKENIDLHSMTSEIAERHGLNIEKIRQTLIQKWISKEPTYTQEEKEYYLPSMRIWMNNLSLDNTPNSESRIQMILLYIFRSGQKKQRIKTLLNPICKSTKLKHYIRIRALSILFQLASPDELNEFIEYNKLRNYMQTCLYLADFEDLNIHQSSVEFESCDKLSLVKSLLLHHYNEPKVAQIICNICMDYQIYDLEIWDNVIRQLTESKRVKSYPSSIDTIYIKILSLISRCPFILELDIENFLNLFKEIITEANQSLQVEYKSSFLYLISGLLGLCVLPSLPSVQNTFVEILSSLTGQTLIDILDYFYECENESIQLCDNFDLNYVFHYIENGIYEVIMKKNDYHILVNTRYIDDLINYSINNDNIQHILLLLLKNRMYQTALNIVTSYYQKYEEKLDNIDNINEAPISKLFLLKKYIKDHHEFKKEKTLIDNIFNELEHKS</sequence>
<organism evidence="5 6">
    <name type="scientific">Neocallimastix californiae</name>
    <dbReference type="NCBI Taxonomy" id="1754190"/>
    <lineage>
        <taxon>Eukaryota</taxon>
        <taxon>Fungi</taxon>
        <taxon>Fungi incertae sedis</taxon>
        <taxon>Chytridiomycota</taxon>
        <taxon>Chytridiomycota incertae sedis</taxon>
        <taxon>Neocallimastigomycetes</taxon>
        <taxon>Neocallimastigales</taxon>
        <taxon>Neocallimastigaceae</taxon>
        <taxon>Neocallimastix</taxon>
    </lineage>
</organism>
<evidence type="ECO:0000259" key="4">
    <source>
        <dbReference type="Pfam" id="PF24520"/>
    </source>
</evidence>
<dbReference type="GO" id="GO:0005737">
    <property type="term" value="C:cytoplasm"/>
    <property type="evidence" value="ECO:0007669"/>
    <property type="project" value="TreeGrafter"/>
</dbReference>
<feature type="domain" description="KNTC1 first ARM-repeats" evidence="4">
    <location>
        <begin position="237"/>
        <end position="376"/>
    </location>
</feature>
<accession>A0A1Y2DAN8</accession>
<dbReference type="Pfam" id="PF24516">
    <property type="entry name" value="ARM_KNTC1_2nd"/>
    <property type="match status" value="1"/>
</dbReference>
<evidence type="ECO:0000259" key="3">
    <source>
        <dbReference type="Pfam" id="PF24516"/>
    </source>
</evidence>
<dbReference type="OrthoDB" id="343783at2759"/>
<evidence type="ECO:0000313" key="5">
    <source>
        <dbReference type="EMBL" id="ORY56257.1"/>
    </source>
</evidence>
<evidence type="ECO:0000259" key="2">
    <source>
        <dbReference type="Pfam" id="PF24515"/>
    </source>
</evidence>
<dbReference type="GO" id="GO:0000070">
    <property type="term" value="P:mitotic sister chromatid segregation"/>
    <property type="evidence" value="ECO:0007669"/>
    <property type="project" value="TreeGrafter"/>
</dbReference>
<reference evidence="5 6" key="1">
    <citation type="submission" date="2016-08" db="EMBL/GenBank/DDBJ databases">
        <title>A Parts List for Fungal Cellulosomes Revealed by Comparative Genomics.</title>
        <authorList>
            <consortium name="DOE Joint Genome Institute"/>
            <person name="Haitjema C.H."/>
            <person name="Gilmore S.P."/>
            <person name="Henske J.K."/>
            <person name="Solomon K.V."/>
            <person name="De Groot R."/>
            <person name="Kuo A."/>
            <person name="Mondo S.J."/>
            <person name="Salamov A.A."/>
            <person name="Labutti K."/>
            <person name="Zhao Z."/>
            <person name="Chiniquy J."/>
            <person name="Barry K."/>
            <person name="Brewer H.M."/>
            <person name="Purvine S.O."/>
            <person name="Wright A.T."/>
            <person name="Boxma B."/>
            <person name="Van Alen T."/>
            <person name="Hackstein J.H."/>
            <person name="Baker S.E."/>
            <person name="Grigoriev I.V."/>
            <person name="O'Malley M.A."/>
        </authorList>
    </citation>
    <scope>NUCLEOTIDE SEQUENCE [LARGE SCALE GENOMIC DNA]</scope>
    <source>
        <strain evidence="5 6">G1</strain>
    </source>
</reference>
<dbReference type="Pfam" id="PF24515">
    <property type="entry name" value="ARM_KNTC1_3rd"/>
    <property type="match status" value="1"/>
</dbReference>
<dbReference type="GO" id="GO:1990423">
    <property type="term" value="C:RZZ complex"/>
    <property type="evidence" value="ECO:0007669"/>
    <property type="project" value="TreeGrafter"/>
</dbReference>
<gene>
    <name evidence="5" type="ORF">LY90DRAFT_669439</name>
</gene>
<protein>
    <submittedName>
        <fullName evidence="5">Uncharacterized protein</fullName>
    </submittedName>
</protein>
<dbReference type="InterPro" id="IPR019527">
    <property type="entry name" value="RZZ-complex_KNTC1/ROD_C"/>
</dbReference>
<name>A0A1Y2DAN8_9FUNG</name>
<dbReference type="STRING" id="1754190.A0A1Y2DAN8"/>
<proteinExistence type="predicted"/>
<dbReference type="InterPro" id="IPR055405">
    <property type="entry name" value="ARM_KNTC1_3rd"/>
</dbReference>
<dbReference type="InterPro" id="IPR055403">
    <property type="entry name" value="ARM_KNTC1_1st"/>
</dbReference>
<feature type="domain" description="KNTC1 third ARM-repeats" evidence="2">
    <location>
        <begin position="1295"/>
        <end position="1489"/>
    </location>
</feature>
<feature type="domain" description="KNTC1 second ARM-repeats" evidence="3">
    <location>
        <begin position="517"/>
        <end position="658"/>
    </location>
</feature>
<comment type="caution">
    <text evidence="5">The sequence shown here is derived from an EMBL/GenBank/DDBJ whole genome shotgun (WGS) entry which is preliminary data.</text>
</comment>
<keyword evidence="6" id="KW-1185">Reference proteome</keyword>
<dbReference type="PANTHER" id="PTHR15688:SF1">
    <property type="entry name" value="KINETOCHORE-ASSOCIATED PROTEIN 1"/>
    <property type="match status" value="1"/>
</dbReference>
<dbReference type="PANTHER" id="PTHR15688">
    <property type="entry name" value="KINETOCHORE-ASSOCIATED PROTEIN 1"/>
    <property type="match status" value="1"/>
</dbReference>
<dbReference type="GO" id="GO:0031267">
    <property type="term" value="F:small GTPase binding"/>
    <property type="evidence" value="ECO:0007669"/>
    <property type="project" value="TreeGrafter"/>
</dbReference>
<dbReference type="GO" id="GO:1903394">
    <property type="term" value="P:protein localization to kinetochore involved in kinetochore assembly"/>
    <property type="evidence" value="ECO:0007669"/>
    <property type="project" value="TreeGrafter"/>
</dbReference>
<feature type="domain" description="RZZ complex subunit KNTC1/ROD C-terminal" evidence="1">
    <location>
        <begin position="1547"/>
        <end position="1948"/>
    </location>
</feature>
<dbReference type="InterPro" id="IPR055404">
    <property type="entry name" value="ARM_KNTC1_2nd"/>
</dbReference>
<dbReference type="InterPro" id="IPR052802">
    <property type="entry name" value="KNTC1"/>
</dbReference>
<dbReference type="GO" id="GO:0005828">
    <property type="term" value="C:kinetochore microtubule"/>
    <property type="evidence" value="ECO:0007669"/>
    <property type="project" value="TreeGrafter"/>
</dbReference>